<accession>F4RRY1</accession>
<feature type="compositionally biased region" description="Polar residues" evidence="1">
    <location>
        <begin position="121"/>
        <end position="140"/>
    </location>
</feature>
<dbReference type="InterPro" id="IPR058055">
    <property type="entry name" value="PA-PLA1"/>
</dbReference>
<feature type="region of interest" description="Disordered" evidence="1">
    <location>
        <begin position="472"/>
        <end position="492"/>
    </location>
</feature>
<dbReference type="GO" id="GO:0004620">
    <property type="term" value="F:phospholipase activity"/>
    <property type="evidence" value="ECO:0007669"/>
    <property type="project" value="TreeGrafter"/>
</dbReference>
<dbReference type="GO" id="GO:0005737">
    <property type="term" value="C:cytoplasm"/>
    <property type="evidence" value="ECO:0007669"/>
    <property type="project" value="TreeGrafter"/>
</dbReference>
<dbReference type="RefSeq" id="XP_007411848.1">
    <property type="nucleotide sequence ID" value="XM_007411786.1"/>
</dbReference>
<dbReference type="PANTHER" id="PTHR23509">
    <property type="entry name" value="PA-PL1 PHOSPHOLIPASE FAMILY"/>
    <property type="match status" value="1"/>
</dbReference>
<feature type="region of interest" description="Disordered" evidence="1">
    <location>
        <begin position="83"/>
        <end position="141"/>
    </location>
</feature>
<feature type="region of interest" description="Disordered" evidence="1">
    <location>
        <begin position="36"/>
        <end position="56"/>
    </location>
</feature>
<dbReference type="PROSITE" id="PS51043">
    <property type="entry name" value="DDHD"/>
    <property type="match status" value="1"/>
</dbReference>
<dbReference type="KEGG" id="mlr:MELLADRAFT_88499"/>
<dbReference type="AlphaFoldDB" id="F4RRY1"/>
<feature type="domain" description="DDHD" evidence="2">
    <location>
        <begin position="621"/>
        <end position="902"/>
    </location>
</feature>
<reference evidence="4" key="1">
    <citation type="journal article" date="2011" name="Proc. Natl. Acad. Sci. U.S.A.">
        <title>Obligate biotrophy features unraveled by the genomic analysis of rust fungi.</title>
        <authorList>
            <person name="Duplessis S."/>
            <person name="Cuomo C.A."/>
            <person name="Lin Y.-C."/>
            <person name="Aerts A."/>
            <person name="Tisserant E."/>
            <person name="Veneault-Fourrey C."/>
            <person name="Joly D.L."/>
            <person name="Hacquard S."/>
            <person name="Amselem J."/>
            <person name="Cantarel B.L."/>
            <person name="Chiu R."/>
            <person name="Coutinho P.M."/>
            <person name="Feau N."/>
            <person name="Field M."/>
            <person name="Frey P."/>
            <person name="Gelhaye E."/>
            <person name="Goldberg J."/>
            <person name="Grabherr M.G."/>
            <person name="Kodira C.D."/>
            <person name="Kohler A."/>
            <person name="Kuees U."/>
            <person name="Lindquist E.A."/>
            <person name="Lucas S.M."/>
            <person name="Mago R."/>
            <person name="Mauceli E."/>
            <person name="Morin E."/>
            <person name="Murat C."/>
            <person name="Pangilinan J.L."/>
            <person name="Park R."/>
            <person name="Pearson M."/>
            <person name="Quesneville H."/>
            <person name="Rouhier N."/>
            <person name="Sakthikumar S."/>
            <person name="Salamov A.A."/>
            <person name="Schmutz J."/>
            <person name="Selles B."/>
            <person name="Shapiro H."/>
            <person name="Tanguay P."/>
            <person name="Tuskan G.A."/>
            <person name="Henrissat B."/>
            <person name="Van de Peer Y."/>
            <person name="Rouze P."/>
            <person name="Ellis J.G."/>
            <person name="Dodds P.N."/>
            <person name="Schein J.E."/>
            <person name="Zhong S."/>
            <person name="Hamelin R.C."/>
            <person name="Grigoriev I.V."/>
            <person name="Szabo L.J."/>
            <person name="Martin F."/>
        </authorList>
    </citation>
    <scope>NUCLEOTIDE SEQUENCE [LARGE SCALE GENOMIC DNA]</scope>
    <source>
        <strain evidence="4">98AG31 / pathotype 3-4-7</strain>
    </source>
</reference>
<dbReference type="Proteomes" id="UP000001072">
    <property type="component" value="Unassembled WGS sequence"/>
</dbReference>
<dbReference type="SMART" id="SM01127">
    <property type="entry name" value="DDHD"/>
    <property type="match status" value="1"/>
</dbReference>
<feature type="compositionally biased region" description="Basic and acidic residues" evidence="1">
    <location>
        <begin position="588"/>
        <end position="611"/>
    </location>
</feature>
<evidence type="ECO:0000313" key="4">
    <source>
        <dbReference type="Proteomes" id="UP000001072"/>
    </source>
</evidence>
<dbReference type="GO" id="GO:0046872">
    <property type="term" value="F:metal ion binding"/>
    <property type="evidence" value="ECO:0007669"/>
    <property type="project" value="InterPro"/>
</dbReference>
<dbReference type="GeneID" id="18934895"/>
<gene>
    <name evidence="3" type="ORF">MELLADRAFT_88499</name>
</gene>
<dbReference type="eggNOG" id="KOG2308">
    <property type="taxonomic scope" value="Eukaryota"/>
</dbReference>
<feature type="compositionally biased region" description="Acidic residues" evidence="1">
    <location>
        <begin position="472"/>
        <end position="487"/>
    </location>
</feature>
<feature type="compositionally biased region" description="Low complexity" evidence="1">
    <location>
        <begin position="36"/>
        <end position="47"/>
    </location>
</feature>
<keyword evidence="4" id="KW-1185">Reference proteome</keyword>
<evidence type="ECO:0000256" key="1">
    <source>
        <dbReference type="SAM" id="MobiDB-lite"/>
    </source>
</evidence>
<organism evidence="4">
    <name type="scientific">Melampsora larici-populina (strain 98AG31 / pathotype 3-4-7)</name>
    <name type="common">Poplar leaf rust fungus</name>
    <dbReference type="NCBI Taxonomy" id="747676"/>
    <lineage>
        <taxon>Eukaryota</taxon>
        <taxon>Fungi</taxon>
        <taxon>Dikarya</taxon>
        <taxon>Basidiomycota</taxon>
        <taxon>Pucciniomycotina</taxon>
        <taxon>Pucciniomycetes</taxon>
        <taxon>Pucciniales</taxon>
        <taxon>Melampsoraceae</taxon>
        <taxon>Melampsora</taxon>
    </lineage>
</organism>
<name>F4RRY1_MELLP</name>
<feature type="region of interest" description="Disordered" evidence="1">
    <location>
        <begin position="583"/>
        <end position="611"/>
    </location>
</feature>
<dbReference type="EMBL" id="GL883116">
    <property type="protein sequence ID" value="EGG04757.1"/>
    <property type="molecule type" value="Genomic_DNA"/>
</dbReference>
<dbReference type="PANTHER" id="PTHR23509:SF6">
    <property type="entry name" value="PHOSPHOLIPASE C1020.13C-RELATED"/>
    <property type="match status" value="1"/>
</dbReference>
<dbReference type="STRING" id="747676.F4RRY1"/>
<feature type="region of interest" description="Disordered" evidence="1">
    <location>
        <begin position="805"/>
        <end position="842"/>
    </location>
</feature>
<evidence type="ECO:0000313" key="3">
    <source>
        <dbReference type="EMBL" id="EGG04757.1"/>
    </source>
</evidence>
<dbReference type="HOGENOM" id="CLU_002680_1_0_1"/>
<proteinExistence type="predicted"/>
<dbReference type="OrthoDB" id="69269at2759"/>
<sequence length="920" mass="103266">MPEFKSKPPLITRFLHTGPALSDFNSIVPITTTSNTSNATVATSNQTPTATSSKPVPVRIPTVCSAFNSQENKLLEKAWKKLSESQKRRAKKHYKRSATTTNLGKSGKHHAPNEGPGVEEATSSACTVKSGRASSTSEMSTGEDLLDKLNLLLDSNPSQPSDNPPRQDEINVLISEDTAEIDGSEEEEENLVLNLSLDDEPFIIPVGLDSMFTVDVRHLKLSPAFWQGPSINVFRGEWFYASSSKSKYYPCEPELCEELEEAYERIRPWDSSYEDEIRSALQIGTEAEDKLKFHLPSYNHDVIFQSPYHGRIYSTAVSSQLSKKLLTNFFGSISRKQTQYSGGTVVVRGWNNIRKWNSAANEQPDIAKAEDVPVQNKAASGTNTTADMLEEEGAEDEALGEVTQLVLVIHGIGQKLAQSYETFDFVHACNQLRLECNKVTQSDPRMPKLLQKRRIQLIPIRWRHSLNFEMEGFDDDDSGTEQSDEEGGGTNKFTMQDIQVKGSINFIREVITGLVLDVPLYMSPKQHKLMTEAVKEQANKVYQLFCRRNPYYTGKKVSIIAHSLGAALTVDILSLQPTEVPGNSSYDHMARDGDSCTNERDARQERVEDRREKESEKSLQFCFGTETVFLVGSPLVIGWLMSLKLQQVAFFFHLHRAQLIARLPSNKASDPSSEWKRKKRIATDEVGRYGCLAAENVYNVYISTDPVSYCMNACVDSKFVNKFCTMSTMIYAKQIRPIDVTSMTQNILTLFESRASINEKRGIKHIGSLASISSIILKRSSWFRSPKPDCKPDTPAIEELLIETNGAEDAESTQEQQADRKRPISRTSNKQNSSVSETINVKKRRDDVSDAQLRFEALNPTGCVDFVIPSLGMNQYLDMVTAHAAYWSEPRFAKFVLTQLLGDRELLKEVGDLERDQVER</sequence>
<dbReference type="InParanoid" id="F4RRY1"/>
<dbReference type="Pfam" id="PF02862">
    <property type="entry name" value="DDHD"/>
    <property type="match status" value="1"/>
</dbReference>
<dbReference type="FunCoup" id="F4RRY1">
    <property type="interactions" value="275"/>
</dbReference>
<dbReference type="VEuPathDB" id="FungiDB:MELLADRAFT_88499"/>
<feature type="compositionally biased region" description="Polar residues" evidence="1">
    <location>
        <begin position="825"/>
        <end position="839"/>
    </location>
</feature>
<dbReference type="InterPro" id="IPR004177">
    <property type="entry name" value="DDHD_dom"/>
</dbReference>
<protein>
    <recommendedName>
        <fullName evidence="2">DDHD domain-containing protein</fullName>
    </recommendedName>
</protein>
<evidence type="ECO:0000259" key="2">
    <source>
        <dbReference type="PROSITE" id="PS51043"/>
    </source>
</evidence>